<protein>
    <submittedName>
        <fullName evidence="1">Uncharacterized protein</fullName>
    </submittedName>
</protein>
<evidence type="ECO:0000313" key="1">
    <source>
        <dbReference type="EMBL" id="TFZ80729.1"/>
    </source>
</evidence>
<comment type="caution">
    <text evidence="1">The sequence shown here is derived from an EMBL/GenBank/DDBJ whole genome shotgun (WGS) entry which is preliminary data.</text>
</comment>
<keyword evidence="2" id="KW-1185">Reference proteome</keyword>
<sequence length="89" mass="9813">MIRRLIVKEVEFVAEVKPNTVELAREFVSISAAEQAQVISSIAKRFARVGSHHELVCSQADFLSSIANSEALTDQAKRSIIDLADMIRG</sequence>
<reference evidence="1 2" key="1">
    <citation type="journal article" date="2019" name="ISME J.">
        <title>Candidatus Macondimonas diazotrophica, a novel gammaproteobacterial genus dominating crude-oil-contaminated coastal sediments.</title>
        <authorList>
            <person name="Karthikeyan S."/>
            <person name="Konstantinidis K."/>
        </authorList>
    </citation>
    <scope>NUCLEOTIDE SEQUENCE [LARGE SCALE GENOMIC DNA]</scope>
    <source>
        <strain evidence="1 2">KTK01</strain>
    </source>
</reference>
<dbReference type="EMBL" id="SRIO01000052">
    <property type="protein sequence ID" value="TFZ80729.1"/>
    <property type="molecule type" value="Genomic_DNA"/>
</dbReference>
<organism evidence="1 2">
    <name type="scientific">Candidatus Macondimonas diazotrophica</name>
    <dbReference type="NCBI Taxonomy" id="2305248"/>
    <lineage>
        <taxon>Bacteria</taxon>
        <taxon>Pseudomonadati</taxon>
        <taxon>Pseudomonadota</taxon>
        <taxon>Gammaproteobacteria</taxon>
        <taxon>Chromatiales</taxon>
        <taxon>Ectothiorhodospiraceae</taxon>
        <taxon>Candidatus Macondimonas</taxon>
    </lineage>
</organism>
<evidence type="ECO:0000313" key="2">
    <source>
        <dbReference type="Proteomes" id="UP000297890"/>
    </source>
</evidence>
<name>A0A4Z0F638_9GAMM</name>
<dbReference type="RefSeq" id="WP_135282992.1">
    <property type="nucleotide sequence ID" value="NZ_SRIO01000052.1"/>
</dbReference>
<accession>A0A4Z0F638</accession>
<gene>
    <name evidence="1" type="ORF">E4680_13735</name>
</gene>
<dbReference type="Proteomes" id="UP000297890">
    <property type="component" value="Unassembled WGS sequence"/>
</dbReference>
<proteinExistence type="predicted"/>
<dbReference type="AlphaFoldDB" id="A0A4Z0F638"/>